<dbReference type="SUPFAM" id="SSF55073">
    <property type="entry name" value="Nucleotide cyclase"/>
    <property type="match status" value="1"/>
</dbReference>
<dbReference type="EC" id="2.7.7.65" evidence="2"/>
<sequence length="636" mass="69473">MRQLIHIWRRTFTVNLRESGSQLPHAPVHRLACDWRLPLVAMLLAGSLSFLICLGSGTLKAMWGEIAPIWLANGVLLAQAMVSKGSHRYCILLGGALGFFGANLYVGESLYVSTSFTGSDMVEVCVALLFVPNVATAAELIQPRPCIRFVAAAVLLAPLVSGVTAMSLLDGWASNHPFSSIANWIVSDALGMAIFAPAALVFFSGEILHLWRSPKRKRTAALLSLLAVVTAVVFGQSRYPLMYWILPPIALLAFEAELAAVLLGVLLTSVIAIAFTLNQTGPFWLFPYATTHDRILALQFLVLAALAIAFPVSVLQSQRSRLMNLLREREYRYRALAESSGEIVMQLSLERKIMYVSSRVEIVLGYGVRDLLDRSFSELVHPDDRAKVEAAASGAILEKTEAAANFRISRLDGEYLWVQGHVSALPDISGNAFSSLAFAIRDVHAKTLEDERRNAEQFELERLAYRDVLSGLYNRRHFDIELDRRISSSGSKTVSLLLIDIDNFKTYNDHYGHPAGDACLQRVAKTLGAAARSGDVAARYGGEEFAVILADCTEGEALEVAERIRANVEAAVIPHASSSFGVVTVSVGLAVADVGRGVAARELVGQADAMLYRAKRMGRNRVADRRGVSFEQLPML</sequence>
<evidence type="ECO:0000259" key="10">
    <source>
        <dbReference type="PROSITE" id="PS50887"/>
    </source>
</evidence>
<evidence type="ECO:0000256" key="6">
    <source>
        <dbReference type="ARBA" id="ARBA00023136"/>
    </source>
</evidence>
<keyword evidence="3" id="KW-1003">Cell membrane</keyword>
<feature type="transmembrane region" description="Helical" evidence="8">
    <location>
        <begin position="189"/>
        <end position="208"/>
    </location>
</feature>
<evidence type="ECO:0000256" key="5">
    <source>
        <dbReference type="ARBA" id="ARBA00022989"/>
    </source>
</evidence>
<evidence type="ECO:0000256" key="4">
    <source>
        <dbReference type="ARBA" id="ARBA00022692"/>
    </source>
</evidence>
<evidence type="ECO:0000259" key="9">
    <source>
        <dbReference type="PROSITE" id="PS50112"/>
    </source>
</evidence>
<dbReference type="Pfam" id="PF08447">
    <property type="entry name" value="PAS_3"/>
    <property type="match status" value="1"/>
</dbReference>
<feature type="transmembrane region" description="Helical" evidence="8">
    <location>
        <begin position="121"/>
        <end position="142"/>
    </location>
</feature>
<proteinExistence type="predicted"/>
<dbReference type="Gene3D" id="3.30.450.20">
    <property type="entry name" value="PAS domain"/>
    <property type="match status" value="1"/>
</dbReference>
<evidence type="ECO:0000313" key="12">
    <source>
        <dbReference type="Proteomes" id="UP001430614"/>
    </source>
</evidence>
<dbReference type="InterPro" id="IPR050469">
    <property type="entry name" value="Diguanylate_Cyclase"/>
</dbReference>
<keyword evidence="6 8" id="KW-0472">Membrane</keyword>
<dbReference type="CDD" id="cd01949">
    <property type="entry name" value="GGDEF"/>
    <property type="match status" value="1"/>
</dbReference>
<feature type="transmembrane region" description="Helical" evidence="8">
    <location>
        <begin position="249"/>
        <end position="275"/>
    </location>
</feature>
<feature type="transmembrane region" description="Helical" evidence="8">
    <location>
        <begin position="220"/>
        <end position="237"/>
    </location>
</feature>
<evidence type="ECO:0000256" key="8">
    <source>
        <dbReference type="SAM" id="Phobius"/>
    </source>
</evidence>
<dbReference type="Pfam" id="PF05231">
    <property type="entry name" value="MASE1"/>
    <property type="match status" value="1"/>
</dbReference>
<dbReference type="SMART" id="SM00267">
    <property type="entry name" value="GGDEF"/>
    <property type="match status" value="1"/>
</dbReference>
<feature type="domain" description="PAS" evidence="9">
    <location>
        <begin position="329"/>
        <end position="399"/>
    </location>
</feature>
<protein>
    <recommendedName>
        <fullName evidence="2">diguanylate cyclase</fullName>
        <ecNumber evidence="2">2.7.7.65</ecNumber>
    </recommendedName>
</protein>
<keyword evidence="5 8" id="KW-1133">Transmembrane helix</keyword>
<dbReference type="PROSITE" id="PS50112">
    <property type="entry name" value="PAS"/>
    <property type="match status" value="1"/>
</dbReference>
<dbReference type="InterPro" id="IPR029787">
    <property type="entry name" value="Nucleotide_cyclase"/>
</dbReference>
<dbReference type="GO" id="GO:0052621">
    <property type="term" value="F:diguanylate cyclase activity"/>
    <property type="evidence" value="ECO:0007669"/>
    <property type="project" value="UniProtKB-EC"/>
</dbReference>
<accession>A0ABS8KLD3</accession>
<evidence type="ECO:0000256" key="7">
    <source>
        <dbReference type="ARBA" id="ARBA00034247"/>
    </source>
</evidence>
<dbReference type="CDD" id="cd00130">
    <property type="entry name" value="PAS"/>
    <property type="match status" value="1"/>
</dbReference>
<dbReference type="Proteomes" id="UP001430614">
    <property type="component" value="Unassembled WGS sequence"/>
</dbReference>
<dbReference type="InterPro" id="IPR000160">
    <property type="entry name" value="GGDEF_dom"/>
</dbReference>
<feature type="transmembrane region" description="Helical" evidence="8">
    <location>
        <begin position="37"/>
        <end position="57"/>
    </location>
</feature>
<evidence type="ECO:0000256" key="2">
    <source>
        <dbReference type="ARBA" id="ARBA00012528"/>
    </source>
</evidence>
<dbReference type="PANTHER" id="PTHR45138:SF9">
    <property type="entry name" value="DIGUANYLATE CYCLASE DGCM-RELATED"/>
    <property type="match status" value="1"/>
</dbReference>
<evidence type="ECO:0000256" key="1">
    <source>
        <dbReference type="ARBA" id="ARBA00004651"/>
    </source>
</evidence>
<evidence type="ECO:0000256" key="3">
    <source>
        <dbReference type="ARBA" id="ARBA00022475"/>
    </source>
</evidence>
<feature type="domain" description="GGDEF" evidence="10">
    <location>
        <begin position="492"/>
        <end position="627"/>
    </location>
</feature>
<dbReference type="EMBL" id="JAJITC010000021">
    <property type="protein sequence ID" value="MCC8405542.1"/>
    <property type="molecule type" value="Genomic_DNA"/>
</dbReference>
<reference evidence="11 12" key="1">
    <citation type="submission" date="2021-11" db="EMBL/GenBank/DDBJ databases">
        <authorList>
            <person name="Oh E.-T."/>
            <person name="Kim S.-B."/>
        </authorList>
    </citation>
    <scope>NUCLEOTIDE SEQUENCE [LARGE SCALE GENOMIC DNA]</scope>
    <source>
        <strain evidence="11 12">MMS20-SJTN17</strain>
    </source>
</reference>
<feature type="transmembrane region" description="Helical" evidence="8">
    <location>
        <begin position="295"/>
        <end position="315"/>
    </location>
</feature>
<evidence type="ECO:0000313" key="11">
    <source>
        <dbReference type="EMBL" id="MCC8405542.1"/>
    </source>
</evidence>
<organism evidence="11 12">
    <name type="scientific">Paraburkholderia translucens</name>
    <dbReference type="NCBI Taxonomy" id="2886945"/>
    <lineage>
        <taxon>Bacteria</taxon>
        <taxon>Pseudomonadati</taxon>
        <taxon>Pseudomonadota</taxon>
        <taxon>Betaproteobacteria</taxon>
        <taxon>Burkholderiales</taxon>
        <taxon>Burkholderiaceae</taxon>
        <taxon>Paraburkholderia</taxon>
    </lineage>
</organism>
<keyword evidence="4 8" id="KW-0812">Transmembrane</keyword>
<dbReference type="NCBIfam" id="TIGR00254">
    <property type="entry name" value="GGDEF"/>
    <property type="match status" value="1"/>
</dbReference>
<dbReference type="InterPro" id="IPR007895">
    <property type="entry name" value="MASE1"/>
</dbReference>
<name>A0ABS8KLD3_9BURK</name>
<feature type="transmembrane region" description="Helical" evidence="8">
    <location>
        <begin position="63"/>
        <end position="82"/>
    </location>
</feature>
<dbReference type="SMART" id="SM00091">
    <property type="entry name" value="PAS"/>
    <property type="match status" value="1"/>
</dbReference>
<dbReference type="RefSeq" id="WP_230564308.1">
    <property type="nucleotide sequence ID" value="NZ_JAJITC010000021.1"/>
</dbReference>
<dbReference type="SUPFAM" id="SSF55785">
    <property type="entry name" value="PYP-like sensor domain (PAS domain)"/>
    <property type="match status" value="1"/>
</dbReference>
<dbReference type="NCBIfam" id="TIGR00229">
    <property type="entry name" value="sensory_box"/>
    <property type="match status" value="1"/>
</dbReference>
<keyword evidence="12" id="KW-1185">Reference proteome</keyword>
<feature type="transmembrane region" description="Helical" evidence="8">
    <location>
        <begin position="149"/>
        <end position="169"/>
    </location>
</feature>
<comment type="subcellular location">
    <subcellularLocation>
        <location evidence="1">Cell membrane</location>
        <topology evidence="1">Multi-pass membrane protein</topology>
    </subcellularLocation>
</comment>
<dbReference type="PANTHER" id="PTHR45138">
    <property type="entry name" value="REGULATORY COMPONENTS OF SENSORY TRANSDUCTION SYSTEM"/>
    <property type="match status" value="1"/>
</dbReference>
<dbReference type="InterPro" id="IPR013655">
    <property type="entry name" value="PAS_fold_3"/>
</dbReference>
<dbReference type="InterPro" id="IPR043128">
    <property type="entry name" value="Rev_trsase/Diguanyl_cyclase"/>
</dbReference>
<dbReference type="InterPro" id="IPR035965">
    <property type="entry name" value="PAS-like_dom_sf"/>
</dbReference>
<dbReference type="Gene3D" id="3.30.70.270">
    <property type="match status" value="1"/>
</dbReference>
<dbReference type="Pfam" id="PF00990">
    <property type="entry name" value="GGDEF"/>
    <property type="match status" value="1"/>
</dbReference>
<keyword evidence="11" id="KW-0548">Nucleotidyltransferase</keyword>
<comment type="caution">
    <text evidence="11">The sequence shown here is derived from an EMBL/GenBank/DDBJ whole genome shotgun (WGS) entry which is preliminary data.</text>
</comment>
<gene>
    <name evidence="11" type="ORF">LJ655_27415</name>
</gene>
<comment type="catalytic activity">
    <reaction evidence="7">
        <text>2 GTP = 3',3'-c-di-GMP + 2 diphosphate</text>
        <dbReference type="Rhea" id="RHEA:24898"/>
        <dbReference type="ChEBI" id="CHEBI:33019"/>
        <dbReference type="ChEBI" id="CHEBI:37565"/>
        <dbReference type="ChEBI" id="CHEBI:58805"/>
        <dbReference type="EC" id="2.7.7.65"/>
    </reaction>
</comment>
<feature type="transmembrane region" description="Helical" evidence="8">
    <location>
        <begin position="89"/>
        <end position="106"/>
    </location>
</feature>
<keyword evidence="11" id="KW-0808">Transferase</keyword>
<dbReference type="PROSITE" id="PS50887">
    <property type="entry name" value="GGDEF"/>
    <property type="match status" value="1"/>
</dbReference>
<dbReference type="InterPro" id="IPR000014">
    <property type="entry name" value="PAS"/>
</dbReference>